<accession>A0A7W7FUM2</accession>
<dbReference type="EMBL" id="JACHMH010000001">
    <property type="protein sequence ID" value="MBB4679476.1"/>
    <property type="molecule type" value="Genomic_DNA"/>
</dbReference>
<evidence type="ECO:0000313" key="2">
    <source>
        <dbReference type="EMBL" id="MBB4679476.1"/>
    </source>
</evidence>
<keyword evidence="3" id="KW-1185">Reference proteome</keyword>
<name>A0A7W7FUM2_9PSEU</name>
<evidence type="ECO:0008006" key="4">
    <source>
        <dbReference type="Google" id="ProtNLM"/>
    </source>
</evidence>
<sequence>MTGSLIAPLIPPTVPSGRSGHPARRPGAQGPGARKLPLATVASPPARTATTLYRLSAVDCNGYVLNRAILTALTWPAGTRLSARMARSLLVLTADQAGAFAIGNQGDLWLPITVRRACGLVTGDRVLLAADPPLGRLVLVPPAELDRMLSRSYGEEWGGEPR</sequence>
<proteinExistence type="predicted"/>
<reference evidence="2 3" key="1">
    <citation type="submission" date="2020-08" db="EMBL/GenBank/DDBJ databases">
        <title>Sequencing the genomes of 1000 actinobacteria strains.</title>
        <authorList>
            <person name="Klenk H.-P."/>
        </authorList>
    </citation>
    <scope>NUCLEOTIDE SEQUENCE [LARGE SCALE GENOMIC DNA]</scope>
    <source>
        <strain evidence="2 3">DSM 44230</strain>
    </source>
</reference>
<evidence type="ECO:0000313" key="3">
    <source>
        <dbReference type="Proteomes" id="UP000533598"/>
    </source>
</evidence>
<evidence type="ECO:0000256" key="1">
    <source>
        <dbReference type="SAM" id="MobiDB-lite"/>
    </source>
</evidence>
<feature type="region of interest" description="Disordered" evidence="1">
    <location>
        <begin position="11"/>
        <end position="36"/>
    </location>
</feature>
<dbReference type="AlphaFoldDB" id="A0A7W7FUM2"/>
<protein>
    <recommendedName>
        <fullName evidence="4">SpoVT-AbrB domain-containing protein</fullName>
    </recommendedName>
</protein>
<comment type="caution">
    <text evidence="2">The sequence shown here is derived from an EMBL/GenBank/DDBJ whole genome shotgun (WGS) entry which is preliminary data.</text>
</comment>
<organism evidence="2 3">
    <name type="scientific">Crossiella cryophila</name>
    <dbReference type="NCBI Taxonomy" id="43355"/>
    <lineage>
        <taxon>Bacteria</taxon>
        <taxon>Bacillati</taxon>
        <taxon>Actinomycetota</taxon>
        <taxon>Actinomycetes</taxon>
        <taxon>Pseudonocardiales</taxon>
        <taxon>Pseudonocardiaceae</taxon>
        <taxon>Crossiella</taxon>
    </lineage>
</organism>
<gene>
    <name evidence="2" type="ORF">HNR67_005594</name>
</gene>
<dbReference type="RefSeq" id="WP_185005221.1">
    <property type="nucleotide sequence ID" value="NZ_BAAAUI010000001.1"/>
</dbReference>
<dbReference type="Proteomes" id="UP000533598">
    <property type="component" value="Unassembled WGS sequence"/>
</dbReference>